<keyword evidence="2" id="KW-0805">Transcription regulation</keyword>
<evidence type="ECO:0000313" key="6">
    <source>
        <dbReference type="EMBL" id="AFH62776.1"/>
    </source>
</evidence>
<feature type="domain" description="HTH merR-type" evidence="5">
    <location>
        <begin position="1"/>
        <end position="71"/>
    </location>
</feature>
<protein>
    <submittedName>
        <fullName evidence="6">Dipicolinate synthase</fullName>
    </submittedName>
</protein>
<dbReference type="EMBL" id="CP003422">
    <property type="protein sequence ID" value="AFH62776.1"/>
    <property type="molecule type" value="Genomic_DNA"/>
</dbReference>
<dbReference type="OrthoDB" id="9811174at2"/>
<dbReference type="GO" id="GO:0003677">
    <property type="term" value="F:DNA binding"/>
    <property type="evidence" value="ECO:0007669"/>
    <property type="project" value="UniProtKB-KW"/>
</dbReference>
<evidence type="ECO:0000259" key="5">
    <source>
        <dbReference type="PROSITE" id="PS50937"/>
    </source>
</evidence>
<dbReference type="PANTHER" id="PTHR30204">
    <property type="entry name" value="REDOX-CYCLING DRUG-SENSING TRANSCRIPTIONAL ACTIVATOR SOXR"/>
    <property type="match status" value="1"/>
</dbReference>
<dbReference type="PATRIC" id="fig|997761.3.peg.3732"/>
<dbReference type="Proteomes" id="UP000007392">
    <property type="component" value="Chromosome"/>
</dbReference>
<dbReference type="InterPro" id="IPR009061">
    <property type="entry name" value="DNA-bd_dom_put_sf"/>
</dbReference>
<dbReference type="GO" id="GO:0003700">
    <property type="term" value="F:DNA-binding transcription factor activity"/>
    <property type="evidence" value="ECO:0007669"/>
    <property type="project" value="InterPro"/>
</dbReference>
<evidence type="ECO:0000256" key="2">
    <source>
        <dbReference type="ARBA" id="ARBA00023015"/>
    </source>
</evidence>
<keyword evidence="3" id="KW-0238">DNA-binding</keyword>
<name>I0BK79_9BACL</name>
<dbReference type="PANTHER" id="PTHR30204:SF69">
    <property type="entry name" value="MERR-FAMILY TRANSCRIPTIONAL REGULATOR"/>
    <property type="match status" value="1"/>
</dbReference>
<evidence type="ECO:0000256" key="3">
    <source>
        <dbReference type="ARBA" id="ARBA00023125"/>
    </source>
</evidence>
<dbReference type="SUPFAM" id="SSF46955">
    <property type="entry name" value="Putative DNA-binding domain"/>
    <property type="match status" value="1"/>
</dbReference>
<keyword evidence="4" id="KW-0804">Transcription</keyword>
<evidence type="ECO:0000313" key="7">
    <source>
        <dbReference type="Proteomes" id="UP000007392"/>
    </source>
</evidence>
<sequence length="126" mass="15102">MSLSIKEASERLGIPPHTIRFYERKGLLPFLQRDPYGNRIFEERDMEWINLMIWFRATGMTVAELEQFVELAVQGDSTIPQRQDLLEKHKQKLQERQWELDRAFEAVNLKLAKYAEIQNEKRKLRL</sequence>
<accession>I0BK79</accession>
<dbReference type="InterPro" id="IPR047057">
    <property type="entry name" value="MerR_fam"/>
</dbReference>
<dbReference type="AlphaFoldDB" id="I0BK79"/>
<proteinExistence type="predicted"/>
<dbReference type="SMART" id="SM00422">
    <property type="entry name" value="HTH_MERR"/>
    <property type="match status" value="1"/>
</dbReference>
<dbReference type="HOGENOM" id="CLU_060077_8_0_9"/>
<dbReference type="InterPro" id="IPR000551">
    <property type="entry name" value="MerR-type_HTH_dom"/>
</dbReference>
<evidence type="ECO:0000256" key="4">
    <source>
        <dbReference type="ARBA" id="ARBA00023163"/>
    </source>
</evidence>
<reference evidence="6 7" key="1">
    <citation type="submission" date="2013-06" db="EMBL/GenBank/DDBJ databases">
        <title>Complete genome sequence of Paenibacillus mucilaginosus K02.</title>
        <authorList>
            <person name="Xiao B."/>
            <person name="Sun L."/>
            <person name="Xiao L."/>
            <person name="Lian B."/>
        </authorList>
    </citation>
    <scope>NUCLEOTIDE SEQUENCE [LARGE SCALE GENOMIC DNA]</scope>
    <source>
        <strain evidence="6 7">K02</strain>
    </source>
</reference>
<dbReference type="CDD" id="cd01109">
    <property type="entry name" value="HTH_YyaN"/>
    <property type="match status" value="1"/>
</dbReference>
<keyword evidence="1" id="KW-0678">Repressor</keyword>
<evidence type="ECO:0000256" key="1">
    <source>
        <dbReference type="ARBA" id="ARBA00022491"/>
    </source>
</evidence>
<dbReference type="Pfam" id="PF13411">
    <property type="entry name" value="MerR_1"/>
    <property type="match status" value="1"/>
</dbReference>
<dbReference type="PROSITE" id="PS50937">
    <property type="entry name" value="HTH_MERR_2"/>
    <property type="match status" value="1"/>
</dbReference>
<dbReference type="Gene3D" id="1.10.1660.10">
    <property type="match status" value="1"/>
</dbReference>
<dbReference type="KEGG" id="pmw:B2K_18980"/>
<dbReference type="RefSeq" id="WP_014651212.1">
    <property type="nucleotide sequence ID" value="NC_017672.3"/>
</dbReference>
<gene>
    <name evidence="6" type="ORF">B2K_18980</name>
</gene>
<organism evidence="6 7">
    <name type="scientific">Paenibacillus mucilaginosus K02</name>
    <dbReference type="NCBI Taxonomy" id="997761"/>
    <lineage>
        <taxon>Bacteria</taxon>
        <taxon>Bacillati</taxon>
        <taxon>Bacillota</taxon>
        <taxon>Bacilli</taxon>
        <taxon>Bacillales</taxon>
        <taxon>Paenibacillaceae</taxon>
        <taxon>Paenibacillus</taxon>
    </lineage>
</organism>